<evidence type="ECO:0000256" key="7">
    <source>
        <dbReference type="ARBA" id="ARBA00052328"/>
    </source>
</evidence>
<dbReference type="InterPro" id="IPR005940">
    <property type="entry name" value="Anthranilate_Pribosyl_Tfrase"/>
</dbReference>
<comment type="similarity">
    <text evidence="9">Belongs to the anthranilate phosphoribosyltransferase family.</text>
</comment>
<feature type="binding site" evidence="9">
    <location>
        <position position="80"/>
    </location>
    <ligand>
        <name>anthranilate</name>
        <dbReference type="ChEBI" id="CHEBI:16567"/>
        <label>1</label>
    </ligand>
</feature>
<feature type="binding site" evidence="9">
    <location>
        <position position="166"/>
    </location>
    <ligand>
        <name>anthranilate</name>
        <dbReference type="ChEBI" id="CHEBI:16567"/>
        <label>2</label>
    </ligand>
</feature>
<keyword evidence="4 9" id="KW-0808">Transferase</keyword>
<evidence type="ECO:0000256" key="9">
    <source>
        <dbReference type="HAMAP-Rule" id="MF_00211"/>
    </source>
</evidence>
<evidence type="ECO:0000259" key="11">
    <source>
        <dbReference type="Pfam" id="PF02885"/>
    </source>
</evidence>
<keyword evidence="2 9" id="KW-0028">Amino-acid biosynthesis</keyword>
<name>A0A4R1QTM8_HYDET</name>
<dbReference type="EC" id="2.4.2.18" evidence="9"/>
<comment type="caution">
    <text evidence="9">Lacks conserved residue(s) required for the propagation of feature annotation.</text>
</comment>
<comment type="function">
    <text evidence="9">Catalyzes the transfer of the phosphoribosyl group of 5-phosphorylribose-1-pyrophosphate (PRPP) to anthranilate to yield N-(5'-phosphoribosyl)-anthranilate (PRA).</text>
</comment>
<keyword evidence="9" id="KW-0460">Magnesium</keyword>
<keyword evidence="9" id="KW-0479">Metal-binding</keyword>
<dbReference type="HAMAP" id="MF_00211">
    <property type="entry name" value="TrpD"/>
    <property type="match status" value="1"/>
</dbReference>
<evidence type="ECO:0000256" key="4">
    <source>
        <dbReference type="ARBA" id="ARBA00022679"/>
    </source>
</evidence>
<reference evidence="12 13" key="1">
    <citation type="submission" date="2019-03" db="EMBL/GenBank/DDBJ databases">
        <title>Genomic Encyclopedia of Type Strains, Phase IV (KMG-IV): sequencing the most valuable type-strain genomes for metagenomic binning, comparative biology and taxonomic classification.</title>
        <authorList>
            <person name="Goeker M."/>
        </authorList>
    </citation>
    <scope>NUCLEOTIDE SEQUENCE [LARGE SCALE GENOMIC DNA]</scope>
    <source>
        <strain evidence="12 13">LX-B</strain>
    </source>
</reference>
<dbReference type="SUPFAM" id="SSF47648">
    <property type="entry name" value="Nucleoside phosphorylase/phosphoribosyltransferase N-terminal domain"/>
    <property type="match status" value="1"/>
</dbReference>
<dbReference type="NCBIfam" id="TIGR01245">
    <property type="entry name" value="trpD"/>
    <property type="match status" value="1"/>
</dbReference>
<comment type="similarity">
    <text evidence="8">In the C-terminal section; belongs to the anthranilate phosphoribosyltransferase family.</text>
</comment>
<comment type="subunit">
    <text evidence="9">Homodimer.</text>
</comment>
<sequence>MLKESLAKIIRGEDLSEEEMIRATAAIMEGEASPAQIGGFLTGLRLKGETVDEITGAARVMRQKALKVHYQAPVVIDTCGTGGDSANTFNISTTVAFIVAAAGIPVAKHGNRAVSSRCGSADLLEALGVKVDLTPERVEHCLQEVGMGFLFAPVFHLAMKHAIGPRRELGFRTIFNLLGPLTNPAGANCQLIGVYQAELTEPMAEVLRRLGVARAMVVHGAGGLDELSLAGVNHASLLQDGQITSFAFRAGELGLEEAPNETLHGDDPRANARITEAILRGEENGPRLAVVLLNAGAALWVAGAAADLPGGITLSRKLLEEGSPYAKLEQLRKIAV</sequence>
<dbReference type="AlphaFoldDB" id="A0A4R1QTM8"/>
<evidence type="ECO:0000313" key="13">
    <source>
        <dbReference type="Proteomes" id="UP000295008"/>
    </source>
</evidence>
<feature type="binding site" evidence="9">
    <location>
        <position position="80"/>
    </location>
    <ligand>
        <name>5-phospho-alpha-D-ribose 1-diphosphate</name>
        <dbReference type="ChEBI" id="CHEBI:58017"/>
    </ligand>
</feature>
<feature type="domain" description="Glycosyl transferase family 3" evidence="10">
    <location>
        <begin position="74"/>
        <end position="323"/>
    </location>
</feature>
<keyword evidence="13" id="KW-1185">Reference proteome</keyword>
<evidence type="ECO:0000313" key="12">
    <source>
        <dbReference type="EMBL" id="TCL55845.1"/>
    </source>
</evidence>
<dbReference type="SUPFAM" id="SSF52418">
    <property type="entry name" value="Nucleoside phosphorylase/phosphoribosyltransferase catalytic domain"/>
    <property type="match status" value="1"/>
</dbReference>
<dbReference type="Pfam" id="PF00591">
    <property type="entry name" value="Glycos_transf_3"/>
    <property type="match status" value="1"/>
</dbReference>
<dbReference type="RefSeq" id="WP_132017550.1">
    <property type="nucleotide sequence ID" value="NZ_SLUN01000053.1"/>
</dbReference>
<gene>
    <name evidence="9" type="primary">trpD</name>
    <name evidence="12" type="ORF">EDC14_10539</name>
</gene>
<keyword evidence="5 9" id="KW-0822">Tryptophan biosynthesis</keyword>
<comment type="cofactor">
    <cofactor evidence="9">
        <name>Mg(2+)</name>
        <dbReference type="ChEBI" id="CHEBI:18420"/>
    </cofactor>
    <text evidence="9">Binds 2 magnesium ions per monomer.</text>
</comment>
<dbReference type="InterPro" id="IPR035902">
    <property type="entry name" value="Nuc_phospho_transferase"/>
</dbReference>
<evidence type="ECO:0000256" key="2">
    <source>
        <dbReference type="ARBA" id="ARBA00022605"/>
    </source>
</evidence>
<dbReference type="GO" id="GO:0004048">
    <property type="term" value="F:anthranilate phosphoribosyltransferase activity"/>
    <property type="evidence" value="ECO:0007669"/>
    <property type="project" value="UniProtKB-UniRule"/>
</dbReference>
<dbReference type="GO" id="GO:0000162">
    <property type="term" value="P:L-tryptophan biosynthetic process"/>
    <property type="evidence" value="ECO:0007669"/>
    <property type="project" value="UniProtKB-UniRule"/>
</dbReference>
<dbReference type="InterPro" id="IPR017459">
    <property type="entry name" value="Glycosyl_Trfase_fam3_N_dom"/>
</dbReference>
<dbReference type="Gene3D" id="3.40.1030.10">
    <property type="entry name" value="Nucleoside phosphorylase/phosphoribosyltransferase catalytic domain"/>
    <property type="match status" value="1"/>
</dbReference>
<keyword evidence="6 9" id="KW-0057">Aromatic amino acid biosynthesis</keyword>
<keyword evidence="3 9" id="KW-0328">Glycosyltransferase</keyword>
<dbReference type="FunFam" id="3.40.1030.10:FF:000002">
    <property type="entry name" value="Anthranilate phosphoribosyltransferase"/>
    <property type="match status" value="1"/>
</dbReference>
<protein>
    <recommendedName>
        <fullName evidence="9">Anthranilate phosphoribosyltransferase</fullName>
        <ecNumber evidence="9">2.4.2.18</ecNumber>
    </recommendedName>
</protein>
<feature type="binding site" evidence="9">
    <location>
        <position position="88"/>
    </location>
    <ligand>
        <name>5-phospho-alpha-D-ribose 1-diphosphate</name>
        <dbReference type="ChEBI" id="CHEBI:58017"/>
    </ligand>
</feature>
<evidence type="ECO:0000256" key="5">
    <source>
        <dbReference type="ARBA" id="ARBA00022822"/>
    </source>
</evidence>
<feature type="domain" description="Glycosyl transferase family 3 N-terminal" evidence="11">
    <location>
        <begin position="3"/>
        <end position="65"/>
    </location>
</feature>
<dbReference type="InterPro" id="IPR000312">
    <property type="entry name" value="Glycosyl_Trfase_fam3"/>
</dbReference>
<feature type="binding site" evidence="9">
    <location>
        <position position="226"/>
    </location>
    <ligand>
        <name>Mg(2+)</name>
        <dbReference type="ChEBI" id="CHEBI:18420"/>
        <label>1</label>
    </ligand>
</feature>
<proteinExistence type="inferred from homology"/>
<dbReference type="EMBL" id="SLUN01000053">
    <property type="protein sequence ID" value="TCL55845.1"/>
    <property type="molecule type" value="Genomic_DNA"/>
</dbReference>
<evidence type="ECO:0000256" key="3">
    <source>
        <dbReference type="ARBA" id="ARBA00022676"/>
    </source>
</evidence>
<dbReference type="GO" id="GO:0005829">
    <property type="term" value="C:cytosol"/>
    <property type="evidence" value="ECO:0007669"/>
    <property type="project" value="TreeGrafter"/>
</dbReference>
<dbReference type="PANTHER" id="PTHR43285:SF2">
    <property type="entry name" value="ANTHRANILATE PHOSPHORIBOSYLTRANSFERASE"/>
    <property type="match status" value="1"/>
</dbReference>
<feature type="binding site" evidence="9">
    <location>
        <begin position="83"/>
        <end position="84"/>
    </location>
    <ligand>
        <name>5-phospho-alpha-D-ribose 1-diphosphate</name>
        <dbReference type="ChEBI" id="CHEBI:58017"/>
    </ligand>
</feature>
<evidence type="ECO:0000256" key="1">
    <source>
        <dbReference type="ARBA" id="ARBA00004907"/>
    </source>
</evidence>
<feature type="binding site" evidence="9">
    <location>
        <begin position="90"/>
        <end position="93"/>
    </location>
    <ligand>
        <name>5-phospho-alpha-D-ribose 1-diphosphate</name>
        <dbReference type="ChEBI" id="CHEBI:58017"/>
    </ligand>
</feature>
<dbReference type="Pfam" id="PF02885">
    <property type="entry name" value="Glycos_trans_3N"/>
    <property type="match status" value="1"/>
</dbReference>
<evidence type="ECO:0000259" key="10">
    <source>
        <dbReference type="Pfam" id="PF00591"/>
    </source>
</evidence>
<feature type="binding site" evidence="9">
    <location>
        <position position="225"/>
    </location>
    <ligand>
        <name>Mg(2+)</name>
        <dbReference type="ChEBI" id="CHEBI:18420"/>
        <label>2</label>
    </ligand>
</feature>
<organism evidence="12 13">
    <name type="scientific">Hydrogenispora ethanolica</name>
    <dbReference type="NCBI Taxonomy" id="1082276"/>
    <lineage>
        <taxon>Bacteria</taxon>
        <taxon>Bacillati</taxon>
        <taxon>Bacillota</taxon>
        <taxon>Hydrogenispora</taxon>
    </lineage>
</organism>
<dbReference type="OrthoDB" id="9806430at2"/>
<evidence type="ECO:0000256" key="8">
    <source>
        <dbReference type="ARBA" id="ARBA00061188"/>
    </source>
</evidence>
<comment type="pathway">
    <text evidence="1 9">Amino-acid biosynthesis; L-tryptophan biosynthesis; L-tryptophan from chorismate: step 2/5.</text>
</comment>
<feature type="binding site" evidence="9">
    <location>
        <position position="111"/>
    </location>
    <ligand>
        <name>anthranilate</name>
        <dbReference type="ChEBI" id="CHEBI:16567"/>
        <label>1</label>
    </ligand>
</feature>
<evidence type="ECO:0000256" key="6">
    <source>
        <dbReference type="ARBA" id="ARBA00023141"/>
    </source>
</evidence>
<dbReference type="PANTHER" id="PTHR43285">
    <property type="entry name" value="ANTHRANILATE PHOSPHORIBOSYLTRANSFERASE"/>
    <property type="match status" value="1"/>
</dbReference>
<comment type="caution">
    <text evidence="12">The sequence shown here is derived from an EMBL/GenBank/DDBJ whole genome shotgun (WGS) entry which is preliminary data.</text>
</comment>
<dbReference type="InterPro" id="IPR036320">
    <property type="entry name" value="Glycosyl_Trfase_fam3_N_dom_sf"/>
</dbReference>
<dbReference type="Proteomes" id="UP000295008">
    <property type="component" value="Unassembled WGS sequence"/>
</dbReference>
<feature type="binding site" evidence="9">
    <location>
        <position position="92"/>
    </location>
    <ligand>
        <name>Mg(2+)</name>
        <dbReference type="ChEBI" id="CHEBI:18420"/>
        <label>1</label>
    </ligand>
</feature>
<feature type="binding site" evidence="9">
    <location>
        <position position="226"/>
    </location>
    <ligand>
        <name>Mg(2+)</name>
        <dbReference type="ChEBI" id="CHEBI:18420"/>
        <label>2</label>
    </ligand>
</feature>
<dbReference type="Gene3D" id="1.20.970.10">
    <property type="entry name" value="Transferase, Pyrimidine Nucleoside Phosphorylase, Chain C"/>
    <property type="match status" value="1"/>
</dbReference>
<dbReference type="GO" id="GO:0000287">
    <property type="term" value="F:magnesium ion binding"/>
    <property type="evidence" value="ECO:0007669"/>
    <property type="project" value="UniProtKB-UniRule"/>
</dbReference>
<feature type="binding site" evidence="9">
    <location>
        <begin position="108"/>
        <end position="116"/>
    </location>
    <ligand>
        <name>5-phospho-alpha-D-ribose 1-diphosphate</name>
        <dbReference type="ChEBI" id="CHEBI:58017"/>
    </ligand>
</feature>
<dbReference type="UniPathway" id="UPA00035">
    <property type="reaction ID" value="UER00041"/>
</dbReference>
<accession>A0A4R1QTM8</accession>
<feature type="binding site" evidence="9">
    <location>
        <position position="120"/>
    </location>
    <ligand>
        <name>5-phospho-alpha-D-ribose 1-diphosphate</name>
        <dbReference type="ChEBI" id="CHEBI:58017"/>
    </ligand>
</feature>
<comment type="catalytic activity">
    <reaction evidence="7 9">
        <text>N-(5-phospho-beta-D-ribosyl)anthranilate + diphosphate = 5-phospho-alpha-D-ribose 1-diphosphate + anthranilate</text>
        <dbReference type="Rhea" id="RHEA:11768"/>
        <dbReference type="ChEBI" id="CHEBI:16567"/>
        <dbReference type="ChEBI" id="CHEBI:18277"/>
        <dbReference type="ChEBI" id="CHEBI:33019"/>
        <dbReference type="ChEBI" id="CHEBI:58017"/>
        <dbReference type="EC" id="2.4.2.18"/>
    </reaction>
</comment>